<gene>
    <name evidence="4" type="ORF">KIH74_07125</name>
</gene>
<organism evidence="4 5">
    <name type="scientific">Kineosporia corallincola</name>
    <dbReference type="NCBI Taxonomy" id="2835133"/>
    <lineage>
        <taxon>Bacteria</taxon>
        <taxon>Bacillati</taxon>
        <taxon>Actinomycetota</taxon>
        <taxon>Actinomycetes</taxon>
        <taxon>Kineosporiales</taxon>
        <taxon>Kineosporiaceae</taxon>
        <taxon>Kineosporia</taxon>
    </lineage>
</organism>
<reference evidence="4 5" key="1">
    <citation type="submission" date="2021-05" db="EMBL/GenBank/DDBJ databases">
        <title>Kineosporia and Streptomyces sp. nov. two new marine actinobacteria isolated from Coral.</title>
        <authorList>
            <person name="Buangrab K."/>
            <person name="Sutthacheep M."/>
            <person name="Yeemin T."/>
            <person name="Harunari E."/>
            <person name="Igarashi Y."/>
            <person name="Kanchanasin P."/>
            <person name="Tanasupawat S."/>
            <person name="Phongsopitanun W."/>
        </authorList>
    </citation>
    <scope>NUCLEOTIDE SEQUENCE [LARGE SCALE GENOMIC DNA]</scope>
    <source>
        <strain evidence="4 5">J2-2</strain>
    </source>
</reference>
<feature type="domain" description="NmrA-like" evidence="3">
    <location>
        <begin position="1"/>
        <end position="244"/>
    </location>
</feature>
<evidence type="ECO:0000313" key="4">
    <source>
        <dbReference type="EMBL" id="MBT0768692.1"/>
    </source>
</evidence>
<dbReference type="InterPro" id="IPR008030">
    <property type="entry name" value="NmrA-like"/>
</dbReference>
<dbReference type="SUPFAM" id="SSF51735">
    <property type="entry name" value="NAD(P)-binding Rossmann-fold domains"/>
    <property type="match status" value="1"/>
</dbReference>
<dbReference type="PANTHER" id="PTHR42748">
    <property type="entry name" value="NITROGEN METABOLITE REPRESSION PROTEIN NMRA FAMILY MEMBER"/>
    <property type="match status" value="1"/>
</dbReference>
<name>A0ABS5TC83_9ACTN</name>
<dbReference type="RefSeq" id="WP_214154985.1">
    <property type="nucleotide sequence ID" value="NZ_JAHBAY010000002.1"/>
</dbReference>
<dbReference type="CDD" id="cd05251">
    <property type="entry name" value="NmrA_like_SDR_a"/>
    <property type="match status" value="1"/>
</dbReference>
<proteinExistence type="inferred from homology"/>
<dbReference type="Pfam" id="PF05368">
    <property type="entry name" value="NmrA"/>
    <property type="match status" value="1"/>
</dbReference>
<accession>A0ABS5TC83</accession>
<evidence type="ECO:0000259" key="3">
    <source>
        <dbReference type="Pfam" id="PF05368"/>
    </source>
</evidence>
<evidence type="ECO:0000256" key="1">
    <source>
        <dbReference type="ARBA" id="ARBA00006328"/>
    </source>
</evidence>
<keyword evidence="5" id="KW-1185">Reference proteome</keyword>
<evidence type="ECO:0000256" key="2">
    <source>
        <dbReference type="ARBA" id="ARBA00022857"/>
    </source>
</evidence>
<protein>
    <submittedName>
        <fullName evidence="4">NmrA/HSCARG family protein</fullName>
    </submittedName>
</protein>
<dbReference type="PANTHER" id="PTHR42748:SF7">
    <property type="entry name" value="NMRA LIKE REDOX SENSOR 1-RELATED"/>
    <property type="match status" value="1"/>
</dbReference>
<dbReference type="Proteomes" id="UP001197247">
    <property type="component" value="Unassembled WGS sequence"/>
</dbReference>
<dbReference type="InterPro" id="IPR051164">
    <property type="entry name" value="NmrA-like_oxidored"/>
</dbReference>
<dbReference type="EMBL" id="JAHBAY010000002">
    <property type="protein sequence ID" value="MBT0768692.1"/>
    <property type="molecule type" value="Genomic_DNA"/>
</dbReference>
<comment type="caution">
    <text evidence="4">The sequence shown here is derived from an EMBL/GenBank/DDBJ whole genome shotgun (WGS) entry which is preliminary data.</text>
</comment>
<evidence type="ECO:0000313" key="5">
    <source>
        <dbReference type="Proteomes" id="UP001197247"/>
    </source>
</evidence>
<dbReference type="Gene3D" id="3.40.50.720">
    <property type="entry name" value="NAD(P)-binding Rossmann-like Domain"/>
    <property type="match status" value="1"/>
</dbReference>
<keyword evidence="2" id="KW-0521">NADP</keyword>
<dbReference type="InterPro" id="IPR036291">
    <property type="entry name" value="NAD(P)-bd_dom_sf"/>
</dbReference>
<sequence length="294" mass="31404">MTGTILVTGATGRQGGATARALLGSGVPVRALVRDPAKAAGLEELGAELVQGDLLEPGSLAPALRGVRGVFSVQMPPIRDGQFRFDDELTQATNLIGAARAAGVAQFVQTTVSGADRTITRPEWAAQQIYYDTKTAIENAGREAGFEYWNLLRPGTFMDNLLPSQAYLMPRGLEGGLVTVIRPQTRLSLVAVHDIGSAAAAFFREPERFRGVELELASDYLSMAQIAATVSRVLGVPLGAPDLTEQEALDAGMPPYAAIPHAMLNEVGQPARPEFARELGLQLTSFEEWARSVF</sequence>
<comment type="similarity">
    <text evidence="1">Belongs to the NmrA-type oxidoreductase family.</text>
</comment>